<dbReference type="EMBL" id="WHOA01000181">
    <property type="protein sequence ID" value="NOU74697.1"/>
    <property type="molecule type" value="Genomic_DNA"/>
</dbReference>
<keyword evidence="3" id="KW-1185">Reference proteome</keyword>
<name>A0ABX1Y1G7_9BACL</name>
<keyword evidence="1" id="KW-1133">Transmembrane helix</keyword>
<feature type="transmembrane region" description="Helical" evidence="1">
    <location>
        <begin position="48"/>
        <end position="67"/>
    </location>
</feature>
<evidence type="ECO:0008006" key="4">
    <source>
        <dbReference type="Google" id="ProtNLM"/>
    </source>
</evidence>
<evidence type="ECO:0000256" key="1">
    <source>
        <dbReference type="SAM" id="Phobius"/>
    </source>
</evidence>
<dbReference type="InterPro" id="IPR010897">
    <property type="entry name" value="Spore_II_P"/>
</dbReference>
<evidence type="ECO:0000313" key="2">
    <source>
        <dbReference type="EMBL" id="NOU74697.1"/>
    </source>
</evidence>
<keyword evidence="1" id="KW-0472">Membrane</keyword>
<keyword evidence="1" id="KW-0812">Transmembrane</keyword>
<evidence type="ECO:0000313" key="3">
    <source>
        <dbReference type="Proteomes" id="UP000616779"/>
    </source>
</evidence>
<dbReference type="NCBIfam" id="TIGR02867">
    <property type="entry name" value="spore_II_P"/>
    <property type="match status" value="1"/>
</dbReference>
<organism evidence="2 3">
    <name type="scientific">Paenibacillus phytorum</name>
    <dbReference type="NCBI Taxonomy" id="2654977"/>
    <lineage>
        <taxon>Bacteria</taxon>
        <taxon>Bacillati</taxon>
        <taxon>Bacillota</taxon>
        <taxon>Bacilli</taxon>
        <taxon>Bacillales</taxon>
        <taxon>Paenibacillaceae</taxon>
        <taxon>Paenibacillus</taxon>
    </lineage>
</organism>
<dbReference type="Proteomes" id="UP000616779">
    <property type="component" value="Unassembled WGS sequence"/>
</dbReference>
<accession>A0ABX1Y1G7</accession>
<comment type="caution">
    <text evidence="2">The sequence shown here is derived from an EMBL/GenBank/DDBJ whole genome shotgun (WGS) entry which is preliminary data.</text>
</comment>
<protein>
    <recommendedName>
        <fullName evidence="4">Stage II sporulation protein P</fullName>
    </recommendedName>
</protein>
<gene>
    <name evidence="2" type="ORF">GC098_25475</name>
</gene>
<proteinExistence type="predicted"/>
<dbReference type="Pfam" id="PF07454">
    <property type="entry name" value="SpoIIP"/>
    <property type="match status" value="1"/>
</dbReference>
<sequence length="305" mass="34781">MSNQTEKFLKMIKNSPEIYPNADFIHDTKRDLIEMALKTRKRQKTIRSFYAGFVSLAVLITVVWIISFGGKQGILNSVDAGYKLFSSLTVEKPEIQKPLLQNPEVFIYHSHSKESFLPDMLKTPRTVISPNQEAYSKDVNITLVGTHLATKLNELGVRTLADNTDYEEKEKQNFQYSRSYDYSKETVSKTLQQNPGIRMIFDIHRDSVHRSQSTVKWNNLDVASIKFIAIPSENIKLAIKVNNKFDELYPGVSEGVVTSTESKQSYNQEMHPNSILVEIGGQENSLEEVYRTTDMLAGIISYLLK</sequence>
<reference evidence="2 3" key="1">
    <citation type="submission" date="2019-10" db="EMBL/GenBank/DDBJ databases">
        <title>Description of Paenibacillus terrestris sp. nov.</title>
        <authorList>
            <person name="Carlier A."/>
            <person name="Qi S."/>
        </authorList>
    </citation>
    <scope>NUCLEOTIDE SEQUENCE [LARGE SCALE GENOMIC DNA]</scope>
    <source>
        <strain evidence="2 3">LMG 31458</strain>
    </source>
</reference>
<dbReference type="RefSeq" id="WP_171646094.1">
    <property type="nucleotide sequence ID" value="NZ_WHOA01000181.1"/>
</dbReference>